<name>A0ACB6ZFJ6_THEGA</name>
<reference evidence="1" key="2">
    <citation type="journal article" date="2020" name="Nat. Commun.">
        <title>Large-scale genome sequencing of mycorrhizal fungi provides insights into the early evolution of symbiotic traits.</title>
        <authorList>
            <person name="Miyauchi S."/>
            <person name="Kiss E."/>
            <person name="Kuo A."/>
            <person name="Drula E."/>
            <person name="Kohler A."/>
            <person name="Sanchez-Garcia M."/>
            <person name="Morin E."/>
            <person name="Andreopoulos B."/>
            <person name="Barry K.W."/>
            <person name="Bonito G."/>
            <person name="Buee M."/>
            <person name="Carver A."/>
            <person name="Chen C."/>
            <person name="Cichocki N."/>
            <person name="Clum A."/>
            <person name="Culley D."/>
            <person name="Crous P.W."/>
            <person name="Fauchery L."/>
            <person name="Girlanda M."/>
            <person name="Hayes R.D."/>
            <person name="Keri Z."/>
            <person name="LaButti K."/>
            <person name="Lipzen A."/>
            <person name="Lombard V."/>
            <person name="Magnuson J."/>
            <person name="Maillard F."/>
            <person name="Murat C."/>
            <person name="Nolan M."/>
            <person name="Ohm R.A."/>
            <person name="Pangilinan J."/>
            <person name="Pereira M.F."/>
            <person name="Perotto S."/>
            <person name="Peter M."/>
            <person name="Pfister S."/>
            <person name="Riley R."/>
            <person name="Sitrit Y."/>
            <person name="Stielow J.B."/>
            <person name="Szollosi G."/>
            <person name="Zifcakova L."/>
            <person name="Stursova M."/>
            <person name="Spatafora J.W."/>
            <person name="Tedersoo L."/>
            <person name="Vaario L.M."/>
            <person name="Yamada A."/>
            <person name="Yan M."/>
            <person name="Wang P."/>
            <person name="Xu J."/>
            <person name="Bruns T."/>
            <person name="Baldrian P."/>
            <person name="Vilgalys R."/>
            <person name="Dunand C."/>
            <person name="Henrissat B."/>
            <person name="Grigoriev I.V."/>
            <person name="Hibbett D."/>
            <person name="Nagy L.G."/>
            <person name="Martin F.M."/>
        </authorList>
    </citation>
    <scope>NUCLEOTIDE SEQUENCE</scope>
    <source>
        <strain evidence="1">P2</strain>
    </source>
</reference>
<evidence type="ECO:0000313" key="1">
    <source>
        <dbReference type="EMBL" id="KAF9648163.1"/>
    </source>
</evidence>
<dbReference type="EMBL" id="MU118018">
    <property type="protein sequence ID" value="KAF9648163.1"/>
    <property type="molecule type" value="Genomic_DNA"/>
</dbReference>
<evidence type="ECO:0000313" key="2">
    <source>
        <dbReference type="Proteomes" id="UP000886501"/>
    </source>
</evidence>
<dbReference type="Proteomes" id="UP000886501">
    <property type="component" value="Unassembled WGS sequence"/>
</dbReference>
<proteinExistence type="predicted"/>
<accession>A0ACB6ZFJ6</accession>
<reference evidence="1" key="1">
    <citation type="submission" date="2019-10" db="EMBL/GenBank/DDBJ databases">
        <authorList>
            <consortium name="DOE Joint Genome Institute"/>
            <person name="Kuo A."/>
            <person name="Miyauchi S."/>
            <person name="Kiss E."/>
            <person name="Drula E."/>
            <person name="Kohler A."/>
            <person name="Sanchez-Garcia M."/>
            <person name="Andreopoulos B."/>
            <person name="Barry K.W."/>
            <person name="Bonito G."/>
            <person name="Buee M."/>
            <person name="Carver A."/>
            <person name="Chen C."/>
            <person name="Cichocki N."/>
            <person name="Clum A."/>
            <person name="Culley D."/>
            <person name="Crous P.W."/>
            <person name="Fauchery L."/>
            <person name="Girlanda M."/>
            <person name="Hayes R."/>
            <person name="Keri Z."/>
            <person name="Labutti K."/>
            <person name="Lipzen A."/>
            <person name="Lombard V."/>
            <person name="Magnuson J."/>
            <person name="Maillard F."/>
            <person name="Morin E."/>
            <person name="Murat C."/>
            <person name="Nolan M."/>
            <person name="Ohm R."/>
            <person name="Pangilinan J."/>
            <person name="Pereira M."/>
            <person name="Perotto S."/>
            <person name="Peter M."/>
            <person name="Riley R."/>
            <person name="Sitrit Y."/>
            <person name="Stielow B."/>
            <person name="Szollosi G."/>
            <person name="Zifcakova L."/>
            <person name="Stursova M."/>
            <person name="Spatafora J.W."/>
            <person name="Tedersoo L."/>
            <person name="Vaario L.-M."/>
            <person name="Yamada A."/>
            <person name="Yan M."/>
            <person name="Wang P."/>
            <person name="Xu J."/>
            <person name="Bruns T."/>
            <person name="Baldrian P."/>
            <person name="Vilgalys R."/>
            <person name="Henrissat B."/>
            <person name="Grigoriev I.V."/>
            <person name="Hibbett D."/>
            <person name="Nagy L.G."/>
            <person name="Martin F.M."/>
        </authorList>
    </citation>
    <scope>NUCLEOTIDE SEQUENCE</scope>
    <source>
        <strain evidence="1">P2</strain>
    </source>
</reference>
<organism evidence="1 2">
    <name type="scientific">Thelephora ganbajun</name>
    <name type="common">Ganba fungus</name>
    <dbReference type="NCBI Taxonomy" id="370292"/>
    <lineage>
        <taxon>Eukaryota</taxon>
        <taxon>Fungi</taxon>
        <taxon>Dikarya</taxon>
        <taxon>Basidiomycota</taxon>
        <taxon>Agaricomycotina</taxon>
        <taxon>Agaricomycetes</taxon>
        <taxon>Thelephorales</taxon>
        <taxon>Thelephoraceae</taxon>
        <taxon>Thelephora</taxon>
    </lineage>
</organism>
<protein>
    <submittedName>
        <fullName evidence="1">Uncharacterized protein</fullName>
    </submittedName>
</protein>
<gene>
    <name evidence="1" type="ORF">BDM02DRAFT_3115784</name>
</gene>
<keyword evidence="2" id="KW-1185">Reference proteome</keyword>
<sequence>MTTNPTSNSSPIFRDGRLRPGIYKIRNIFTETYVDIEVHSRRVVCRPAKDLEEGRGLWEIKQLGAGYMVQRAEPGEPEQFCTLMDQIKDVKDGSPLSVAAYPVAWRVEIVDDDKHRGFEYVRLCWGATRWSWAVSHWSKDNGAQVVSWTEGDHVSVPLLMWKLIPVKVEGMTTPSRSSSETLGPGSLPSYDEDASGQSLTRAQRTESERDDFGTIVTEVTTITTRKRYRVEGA</sequence>
<comment type="caution">
    <text evidence="1">The sequence shown here is derived from an EMBL/GenBank/DDBJ whole genome shotgun (WGS) entry which is preliminary data.</text>
</comment>